<evidence type="ECO:0000313" key="2">
    <source>
        <dbReference type="EMBL" id="KAK4501559.1"/>
    </source>
</evidence>
<sequence length="256" mass="27753">MSSFVITGTSRGIGLELATQLLQLPKSEVSYIFAVTRSGPSSQLQDLLKQHQGRLINIIIQDLADHDRVAAAVSEIEKALPSGQGIDYLVNNAGIMPWNSTISAAKREVLLDCFNVNVVAAHTLTAALIPLLSKGVKKTVMNVSTAMGSIAYAPRYDFARTPEYKISKAAMNMLTAQYALEYAGEGFTFLAISPGWVKTDLGGPSGDLEVSAAVQSIREILCRGGKERNGKFYNVKVQGWEDAEGPNQYDGREIPW</sequence>
<name>A0ABR0EJ53_ZASCE</name>
<proteinExistence type="inferred from homology"/>
<dbReference type="CDD" id="cd05325">
    <property type="entry name" value="carb_red_sniffer_like_SDR_c"/>
    <property type="match status" value="1"/>
</dbReference>
<dbReference type="InterPro" id="IPR036291">
    <property type="entry name" value="NAD(P)-bd_dom_sf"/>
</dbReference>
<gene>
    <name evidence="2" type="ORF">PRZ48_007368</name>
</gene>
<dbReference type="PANTHER" id="PTHR45458:SF1">
    <property type="entry name" value="SHORT CHAIN DEHYDROGENASE"/>
    <property type="match status" value="1"/>
</dbReference>
<dbReference type="InterPro" id="IPR052184">
    <property type="entry name" value="SDR_enzymes"/>
</dbReference>
<evidence type="ECO:0000256" key="1">
    <source>
        <dbReference type="RuleBase" id="RU000363"/>
    </source>
</evidence>
<dbReference type="PRINTS" id="PR00080">
    <property type="entry name" value="SDRFAMILY"/>
</dbReference>
<accession>A0ABR0EJ53</accession>
<evidence type="ECO:0000313" key="3">
    <source>
        <dbReference type="Proteomes" id="UP001305779"/>
    </source>
</evidence>
<protein>
    <recommendedName>
        <fullName evidence="4">Short chain oxidoreductase</fullName>
    </recommendedName>
</protein>
<dbReference type="Gene3D" id="3.40.50.720">
    <property type="entry name" value="NAD(P)-binding Rossmann-like Domain"/>
    <property type="match status" value="1"/>
</dbReference>
<reference evidence="2 3" key="1">
    <citation type="journal article" date="2023" name="G3 (Bethesda)">
        <title>A chromosome-level genome assembly of Zasmidium syzygii isolated from banana leaves.</title>
        <authorList>
            <person name="van Westerhoven A.C."/>
            <person name="Mehrabi R."/>
            <person name="Talebi R."/>
            <person name="Steentjes M.B.F."/>
            <person name="Corcolon B."/>
            <person name="Chong P.A."/>
            <person name="Kema G.H.J."/>
            <person name="Seidl M.F."/>
        </authorList>
    </citation>
    <scope>NUCLEOTIDE SEQUENCE [LARGE SCALE GENOMIC DNA]</scope>
    <source>
        <strain evidence="2 3">P124</strain>
    </source>
</reference>
<dbReference type="InterPro" id="IPR002347">
    <property type="entry name" value="SDR_fam"/>
</dbReference>
<dbReference type="EMBL" id="JAXOVC010000005">
    <property type="protein sequence ID" value="KAK4501559.1"/>
    <property type="molecule type" value="Genomic_DNA"/>
</dbReference>
<dbReference type="PANTHER" id="PTHR45458">
    <property type="entry name" value="SHORT-CHAIN DEHYDROGENASE/REDUCTASE SDR"/>
    <property type="match status" value="1"/>
</dbReference>
<dbReference type="Proteomes" id="UP001305779">
    <property type="component" value="Unassembled WGS sequence"/>
</dbReference>
<evidence type="ECO:0008006" key="4">
    <source>
        <dbReference type="Google" id="ProtNLM"/>
    </source>
</evidence>
<dbReference type="PRINTS" id="PR00081">
    <property type="entry name" value="GDHRDH"/>
</dbReference>
<dbReference type="SUPFAM" id="SSF51735">
    <property type="entry name" value="NAD(P)-binding Rossmann-fold domains"/>
    <property type="match status" value="1"/>
</dbReference>
<keyword evidence="3" id="KW-1185">Reference proteome</keyword>
<organism evidence="2 3">
    <name type="scientific">Zasmidium cellare</name>
    <name type="common">Wine cellar mold</name>
    <name type="synonym">Racodium cellare</name>
    <dbReference type="NCBI Taxonomy" id="395010"/>
    <lineage>
        <taxon>Eukaryota</taxon>
        <taxon>Fungi</taxon>
        <taxon>Dikarya</taxon>
        <taxon>Ascomycota</taxon>
        <taxon>Pezizomycotina</taxon>
        <taxon>Dothideomycetes</taxon>
        <taxon>Dothideomycetidae</taxon>
        <taxon>Mycosphaerellales</taxon>
        <taxon>Mycosphaerellaceae</taxon>
        <taxon>Zasmidium</taxon>
    </lineage>
</organism>
<dbReference type="Pfam" id="PF00106">
    <property type="entry name" value="adh_short"/>
    <property type="match status" value="1"/>
</dbReference>
<comment type="caution">
    <text evidence="2">The sequence shown here is derived from an EMBL/GenBank/DDBJ whole genome shotgun (WGS) entry which is preliminary data.</text>
</comment>
<comment type="similarity">
    <text evidence="1">Belongs to the short-chain dehydrogenases/reductases (SDR) family.</text>
</comment>